<evidence type="ECO:0000256" key="5">
    <source>
        <dbReference type="SAM" id="Phobius"/>
    </source>
</evidence>
<dbReference type="GO" id="GO:0043565">
    <property type="term" value="F:sequence-specific DNA binding"/>
    <property type="evidence" value="ECO:0007669"/>
    <property type="project" value="InterPro"/>
</dbReference>
<dbReference type="AlphaFoldDB" id="A0A1I3CQ09"/>
<dbReference type="OrthoDB" id="5295174at2"/>
<proteinExistence type="predicted"/>
<keyword evidence="4" id="KW-0802">TPR repeat</keyword>
<keyword evidence="9" id="KW-1185">Reference proteome</keyword>
<keyword evidence="5" id="KW-0472">Membrane</keyword>
<evidence type="ECO:0000256" key="2">
    <source>
        <dbReference type="ARBA" id="ARBA00023125"/>
    </source>
</evidence>
<keyword evidence="6" id="KW-0732">Signal</keyword>
<dbReference type="PANTHER" id="PTHR43280:SF28">
    <property type="entry name" value="HTH-TYPE TRANSCRIPTIONAL ACTIVATOR RHAS"/>
    <property type="match status" value="1"/>
</dbReference>
<feature type="domain" description="HTH araC/xylS-type" evidence="7">
    <location>
        <begin position="405"/>
        <end position="513"/>
    </location>
</feature>
<evidence type="ECO:0000256" key="4">
    <source>
        <dbReference type="PROSITE-ProRule" id="PRU00339"/>
    </source>
</evidence>
<dbReference type="GO" id="GO:0003700">
    <property type="term" value="F:DNA-binding transcription factor activity"/>
    <property type="evidence" value="ECO:0007669"/>
    <property type="project" value="InterPro"/>
</dbReference>
<dbReference type="PROSITE" id="PS01124">
    <property type="entry name" value="HTH_ARAC_FAMILY_2"/>
    <property type="match status" value="1"/>
</dbReference>
<feature type="transmembrane region" description="Helical" evidence="5">
    <location>
        <begin position="336"/>
        <end position="356"/>
    </location>
</feature>
<evidence type="ECO:0000313" key="8">
    <source>
        <dbReference type="EMBL" id="SFH76416.1"/>
    </source>
</evidence>
<feature type="chain" id="PRO_5011761876" evidence="6">
    <location>
        <begin position="21"/>
        <end position="527"/>
    </location>
</feature>
<name>A0A1I3CQ09_9SPHI</name>
<dbReference type="STRING" id="1477437.SAMN05444682_101129"/>
<keyword evidence="2" id="KW-0238">DNA-binding</keyword>
<feature type="signal peptide" evidence="6">
    <location>
        <begin position="1"/>
        <end position="20"/>
    </location>
</feature>
<dbReference type="Gene3D" id="1.10.10.60">
    <property type="entry name" value="Homeodomain-like"/>
    <property type="match status" value="1"/>
</dbReference>
<dbReference type="PROSITE" id="PS50005">
    <property type="entry name" value="TPR"/>
    <property type="match status" value="1"/>
</dbReference>
<organism evidence="8 9">
    <name type="scientific">Parapedobacter indicus</name>
    <dbReference type="NCBI Taxonomy" id="1477437"/>
    <lineage>
        <taxon>Bacteria</taxon>
        <taxon>Pseudomonadati</taxon>
        <taxon>Bacteroidota</taxon>
        <taxon>Sphingobacteriia</taxon>
        <taxon>Sphingobacteriales</taxon>
        <taxon>Sphingobacteriaceae</taxon>
        <taxon>Parapedobacter</taxon>
    </lineage>
</organism>
<protein>
    <submittedName>
        <fullName evidence="8">Helix-turn-helix domain-containing protein</fullName>
    </submittedName>
</protein>
<dbReference type="SUPFAM" id="SSF46689">
    <property type="entry name" value="Homeodomain-like"/>
    <property type="match status" value="1"/>
</dbReference>
<dbReference type="PANTHER" id="PTHR43280">
    <property type="entry name" value="ARAC-FAMILY TRANSCRIPTIONAL REGULATOR"/>
    <property type="match status" value="1"/>
</dbReference>
<keyword evidence="5" id="KW-0812">Transmembrane</keyword>
<dbReference type="EMBL" id="FOQO01000001">
    <property type="protein sequence ID" value="SFH76416.1"/>
    <property type="molecule type" value="Genomic_DNA"/>
</dbReference>
<keyword evidence="3" id="KW-0804">Transcription</keyword>
<dbReference type="SUPFAM" id="SSF48452">
    <property type="entry name" value="TPR-like"/>
    <property type="match status" value="1"/>
</dbReference>
<evidence type="ECO:0000256" key="3">
    <source>
        <dbReference type="ARBA" id="ARBA00023163"/>
    </source>
</evidence>
<dbReference type="InterPro" id="IPR019734">
    <property type="entry name" value="TPR_rpt"/>
</dbReference>
<keyword evidence="1" id="KW-0805">Transcription regulation</keyword>
<dbReference type="Pfam" id="PF12833">
    <property type="entry name" value="HTH_18"/>
    <property type="match status" value="1"/>
</dbReference>
<evidence type="ECO:0000259" key="7">
    <source>
        <dbReference type="PROSITE" id="PS01124"/>
    </source>
</evidence>
<evidence type="ECO:0000256" key="6">
    <source>
        <dbReference type="SAM" id="SignalP"/>
    </source>
</evidence>
<evidence type="ECO:0000256" key="1">
    <source>
        <dbReference type="ARBA" id="ARBA00023015"/>
    </source>
</evidence>
<dbReference type="SMART" id="SM00342">
    <property type="entry name" value="HTH_ARAC"/>
    <property type="match status" value="1"/>
</dbReference>
<feature type="repeat" description="TPR" evidence="4">
    <location>
        <begin position="235"/>
        <end position="268"/>
    </location>
</feature>
<dbReference type="Proteomes" id="UP000198670">
    <property type="component" value="Unassembled WGS sequence"/>
</dbReference>
<dbReference type="RefSeq" id="WP_090622600.1">
    <property type="nucleotide sequence ID" value="NZ_FOQO01000001.1"/>
</dbReference>
<sequence>MKRLLSYFLVFLVSANWLLAQTSANESFNRSFLHIYMHTASEDVNLALKSADSLYQTAVSDIHKIRSLMLISDMYHRMANRDSSIHYAVKAERIAEQADNYVWQARICGVLSTQHRETGLYNAGRRYIEKGLKVIEKVANPEAANQFKGQCFQELGFYDVEEGRYEEAISNFRRAEPFFVDLPDTVVRYFALAQNDERIGLCHLELEALDSAAFYYNRALALEQKASKAGTPVKGFIYNGLGRVHLADKHYEQADSCFHQALAIAEATGLPNLKISVYKDLARYYRLTGNDEKHRRYNDKYLKEIEENTIKHKRYADHVIARIERRLENMTASNKVLSLTASVLIVFMGVGMGLYVRRQRKNYQRYQAIIRALKNQGTEVLVNEQTATNGEMDREKNIMPENTKQELLKKLERFESSQQFTDRNISIAVLAGKMKTNTKYLSYIINNYRNKDFNGYVNELRVNYIIAKMETDSRYLNYKISYLAEECGFATHSQFTTVFRNITGLSPSTFITYLRKDGQMEDKVLLN</sequence>
<dbReference type="Gene3D" id="1.25.40.10">
    <property type="entry name" value="Tetratricopeptide repeat domain"/>
    <property type="match status" value="2"/>
</dbReference>
<reference evidence="8 9" key="1">
    <citation type="submission" date="2016-10" db="EMBL/GenBank/DDBJ databases">
        <authorList>
            <person name="de Groot N.N."/>
        </authorList>
    </citation>
    <scope>NUCLEOTIDE SEQUENCE [LARGE SCALE GENOMIC DNA]</scope>
    <source>
        <strain evidence="8 9">RK1</strain>
    </source>
</reference>
<dbReference type="InterPro" id="IPR011990">
    <property type="entry name" value="TPR-like_helical_dom_sf"/>
</dbReference>
<dbReference type="InterPro" id="IPR018060">
    <property type="entry name" value="HTH_AraC"/>
</dbReference>
<dbReference type="InterPro" id="IPR009057">
    <property type="entry name" value="Homeodomain-like_sf"/>
</dbReference>
<keyword evidence="5" id="KW-1133">Transmembrane helix</keyword>
<accession>A0A1I3CQ09</accession>
<gene>
    <name evidence="8" type="ORF">SAMN05444682_101129</name>
</gene>
<evidence type="ECO:0000313" key="9">
    <source>
        <dbReference type="Proteomes" id="UP000198670"/>
    </source>
</evidence>